<name>A0A0A9HL39_ARUDO</name>
<organism evidence="1">
    <name type="scientific">Arundo donax</name>
    <name type="common">Giant reed</name>
    <name type="synonym">Donax arundinaceus</name>
    <dbReference type="NCBI Taxonomy" id="35708"/>
    <lineage>
        <taxon>Eukaryota</taxon>
        <taxon>Viridiplantae</taxon>
        <taxon>Streptophyta</taxon>
        <taxon>Embryophyta</taxon>
        <taxon>Tracheophyta</taxon>
        <taxon>Spermatophyta</taxon>
        <taxon>Magnoliopsida</taxon>
        <taxon>Liliopsida</taxon>
        <taxon>Poales</taxon>
        <taxon>Poaceae</taxon>
        <taxon>PACMAD clade</taxon>
        <taxon>Arundinoideae</taxon>
        <taxon>Arundineae</taxon>
        <taxon>Arundo</taxon>
    </lineage>
</organism>
<reference evidence="1" key="1">
    <citation type="submission" date="2014-09" db="EMBL/GenBank/DDBJ databases">
        <authorList>
            <person name="Magalhaes I.L.F."/>
            <person name="Oliveira U."/>
            <person name="Santos F.R."/>
            <person name="Vidigal T.H.D.A."/>
            <person name="Brescovit A.D."/>
            <person name="Santos A.J."/>
        </authorList>
    </citation>
    <scope>NUCLEOTIDE SEQUENCE</scope>
    <source>
        <tissue evidence="1">Shoot tissue taken approximately 20 cm above the soil surface</tissue>
    </source>
</reference>
<sequence>MMFFWNLALFLSARRLEVVCVNVMKLN</sequence>
<protein>
    <submittedName>
        <fullName evidence="1">Uncharacterized protein</fullName>
    </submittedName>
</protein>
<dbReference type="AlphaFoldDB" id="A0A0A9HL39"/>
<reference evidence="1" key="2">
    <citation type="journal article" date="2015" name="Data Brief">
        <title>Shoot transcriptome of the giant reed, Arundo donax.</title>
        <authorList>
            <person name="Barrero R.A."/>
            <person name="Guerrero F.D."/>
            <person name="Moolhuijzen P."/>
            <person name="Goolsby J.A."/>
            <person name="Tidwell J."/>
            <person name="Bellgard S.E."/>
            <person name="Bellgard M.I."/>
        </authorList>
    </citation>
    <scope>NUCLEOTIDE SEQUENCE</scope>
    <source>
        <tissue evidence="1">Shoot tissue taken approximately 20 cm above the soil surface</tissue>
    </source>
</reference>
<accession>A0A0A9HL39</accession>
<dbReference type="EMBL" id="GBRH01160006">
    <property type="protein sequence ID" value="JAE37890.1"/>
    <property type="molecule type" value="Transcribed_RNA"/>
</dbReference>
<proteinExistence type="predicted"/>
<evidence type="ECO:0000313" key="1">
    <source>
        <dbReference type="EMBL" id="JAE37890.1"/>
    </source>
</evidence>